<evidence type="ECO:0000256" key="1">
    <source>
        <dbReference type="SAM" id="Phobius"/>
    </source>
</evidence>
<keyword evidence="1" id="KW-1133">Transmembrane helix</keyword>
<dbReference type="Proteomes" id="UP000593574">
    <property type="component" value="Unassembled WGS sequence"/>
</dbReference>
<keyword evidence="3" id="KW-1185">Reference proteome</keyword>
<organism evidence="2 3">
    <name type="scientific">Gossypium laxum</name>
    <dbReference type="NCBI Taxonomy" id="34288"/>
    <lineage>
        <taxon>Eukaryota</taxon>
        <taxon>Viridiplantae</taxon>
        <taxon>Streptophyta</taxon>
        <taxon>Embryophyta</taxon>
        <taxon>Tracheophyta</taxon>
        <taxon>Spermatophyta</taxon>
        <taxon>Magnoliopsida</taxon>
        <taxon>eudicotyledons</taxon>
        <taxon>Gunneridae</taxon>
        <taxon>Pentapetalae</taxon>
        <taxon>rosids</taxon>
        <taxon>malvids</taxon>
        <taxon>Malvales</taxon>
        <taxon>Malvaceae</taxon>
        <taxon>Malvoideae</taxon>
        <taxon>Gossypium</taxon>
    </lineage>
</organism>
<dbReference type="AlphaFoldDB" id="A0A7J8ZV84"/>
<comment type="caution">
    <text evidence="2">The sequence shown here is derived from an EMBL/GenBank/DDBJ whole genome shotgun (WGS) entry which is preliminary data.</text>
</comment>
<name>A0A7J8ZV84_9ROSI</name>
<proteinExistence type="predicted"/>
<gene>
    <name evidence="2" type="ORF">Golax_014121</name>
</gene>
<keyword evidence="1" id="KW-0472">Membrane</keyword>
<evidence type="ECO:0000313" key="3">
    <source>
        <dbReference type="Proteomes" id="UP000593574"/>
    </source>
</evidence>
<keyword evidence="1" id="KW-0812">Transmembrane</keyword>
<accession>A0A7J8ZV84</accession>
<evidence type="ECO:0000313" key="2">
    <source>
        <dbReference type="EMBL" id="MBA0715209.1"/>
    </source>
</evidence>
<reference evidence="2 3" key="1">
    <citation type="journal article" date="2019" name="Genome Biol. Evol.">
        <title>Insights into the evolution of the New World diploid cottons (Gossypium, subgenus Houzingenia) based on genome sequencing.</title>
        <authorList>
            <person name="Grover C.E."/>
            <person name="Arick M.A. 2nd"/>
            <person name="Thrash A."/>
            <person name="Conover J.L."/>
            <person name="Sanders W.S."/>
            <person name="Peterson D.G."/>
            <person name="Frelichowski J.E."/>
            <person name="Scheffler J.A."/>
            <person name="Scheffler B.E."/>
            <person name="Wendel J.F."/>
        </authorList>
    </citation>
    <scope>NUCLEOTIDE SEQUENCE [LARGE SCALE GENOMIC DNA]</scope>
    <source>
        <strain evidence="2">4</strain>
        <tissue evidence="2">Leaf</tissue>
    </source>
</reference>
<feature type="transmembrane region" description="Helical" evidence="1">
    <location>
        <begin position="27"/>
        <end position="49"/>
    </location>
</feature>
<dbReference type="EMBL" id="JABEZV010000007">
    <property type="protein sequence ID" value="MBA0715209.1"/>
    <property type="molecule type" value="Genomic_DNA"/>
</dbReference>
<protein>
    <submittedName>
        <fullName evidence="2">Uncharacterized protein</fullName>
    </submittedName>
</protein>
<sequence length="86" mass="10039">MVQTMKMETPRWWWFDTPQNGSKRSPWLQSTISAFFMFLAIVQSFFELLSPQYHFVGFMIQLLKLESSQAGEVDLVTTWNMLATGP</sequence>